<evidence type="ECO:0000256" key="4">
    <source>
        <dbReference type="ARBA" id="ARBA00023136"/>
    </source>
</evidence>
<keyword evidence="3" id="KW-0732">Signal</keyword>
<keyword evidence="8" id="KW-0282">Flagellum</keyword>
<evidence type="ECO:0000256" key="2">
    <source>
        <dbReference type="ARBA" id="ARBA00006929"/>
    </source>
</evidence>
<evidence type="ECO:0000256" key="3">
    <source>
        <dbReference type="ARBA" id="ARBA00022729"/>
    </source>
</evidence>
<keyword evidence="4 7" id="KW-0472">Membrane</keyword>
<organism evidence="8 9">
    <name type="scientific">Orenia marismortui</name>
    <dbReference type="NCBI Taxonomy" id="46469"/>
    <lineage>
        <taxon>Bacteria</taxon>
        <taxon>Bacillati</taxon>
        <taxon>Bacillota</taxon>
        <taxon>Clostridia</taxon>
        <taxon>Halanaerobiales</taxon>
        <taxon>Halobacteroidaceae</taxon>
        <taxon>Orenia</taxon>
    </lineage>
</organism>
<reference evidence="8 9" key="1">
    <citation type="submission" date="2019-03" db="EMBL/GenBank/DDBJ databases">
        <title>Subsurface microbial communities from deep shales in Ohio and West Virginia, USA.</title>
        <authorList>
            <person name="Wrighton K."/>
        </authorList>
    </citation>
    <scope>NUCLEOTIDE SEQUENCE [LARGE SCALE GENOMIC DNA]</scope>
    <source>
        <strain evidence="8 9">MSL 6dP</strain>
    </source>
</reference>
<protein>
    <recommendedName>
        <fullName evidence="7">Flagellar L-ring protein</fullName>
    </recommendedName>
    <alternativeName>
        <fullName evidence="7">Basal body L-ring protein</fullName>
    </alternativeName>
</protein>
<keyword evidence="8" id="KW-0969">Cilium</keyword>
<dbReference type="GO" id="GO:0009427">
    <property type="term" value="C:bacterial-type flagellum basal body, distal rod, L ring"/>
    <property type="evidence" value="ECO:0007669"/>
    <property type="project" value="InterPro"/>
</dbReference>
<keyword evidence="9" id="KW-1185">Reference proteome</keyword>
<dbReference type="PANTHER" id="PTHR34933:SF1">
    <property type="entry name" value="FLAGELLAR L-RING PROTEIN"/>
    <property type="match status" value="1"/>
</dbReference>
<dbReference type="EMBL" id="SOEG01000001">
    <property type="protein sequence ID" value="TDX59184.1"/>
    <property type="molecule type" value="Genomic_DNA"/>
</dbReference>
<name>A0A4R8HLE9_9FIRM</name>
<dbReference type="GO" id="GO:0009279">
    <property type="term" value="C:cell outer membrane"/>
    <property type="evidence" value="ECO:0007669"/>
    <property type="project" value="UniProtKB-SubCell"/>
</dbReference>
<keyword evidence="5 7" id="KW-0975">Bacterial flagellum</keyword>
<dbReference type="GO" id="GO:0071973">
    <property type="term" value="P:bacterial-type flagellum-dependent cell motility"/>
    <property type="evidence" value="ECO:0007669"/>
    <property type="project" value="InterPro"/>
</dbReference>
<dbReference type="RefSeq" id="WP_134114142.1">
    <property type="nucleotide sequence ID" value="NZ_SOEG01000001.1"/>
</dbReference>
<evidence type="ECO:0000256" key="7">
    <source>
        <dbReference type="HAMAP-Rule" id="MF_00415"/>
    </source>
</evidence>
<dbReference type="STRING" id="926561.GCA_000379025_00984"/>
<dbReference type="AlphaFoldDB" id="A0A4R8HLE9"/>
<proteinExistence type="inferred from homology"/>
<evidence type="ECO:0000313" key="8">
    <source>
        <dbReference type="EMBL" id="TDX59184.1"/>
    </source>
</evidence>
<comment type="subcellular location">
    <subcellularLocation>
        <location evidence="7">Cell outer membrane</location>
    </subcellularLocation>
    <subcellularLocation>
        <location evidence="7">Bacterial flagellum basal body</location>
    </subcellularLocation>
</comment>
<comment type="function">
    <text evidence="1 7">Assembles around the rod to form the L-ring and probably protects the motor/basal body from shearing forces during rotation.</text>
</comment>
<evidence type="ECO:0000313" key="9">
    <source>
        <dbReference type="Proteomes" id="UP000295832"/>
    </source>
</evidence>
<dbReference type="GO" id="GO:0003774">
    <property type="term" value="F:cytoskeletal motor activity"/>
    <property type="evidence" value="ECO:0007669"/>
    <property type="project" value="InterPro"/>
</dbReference>
<dbReference type="HAMAP" id="MF_00415">
    <property type="entry name" value="FlgH"/>
    <property type="match status" value="1"/>
</dbReference>
<keyword evidence="6 7" id="KW-0998">Cell outer membrane</keyword>
<dbReference type="Proteomes" id="UP000295832">
    <property type="component" value="Unassembled WGS sequence"/>
</dbReference>
<accession>A0A4R8HLE9</accession>
<dbReference type="Pfam" id="PF02107">
    <property type="entry name" value="FlgH"/>
    <property type="match status" value="1"/>
</dbReference>
<sequence length="194" mass="21196">MNQRLFLRYTLLFFLALFMINTNVQSASLWNNSKSIYSDRSAHQIGDLITIIIEETTSASQQASTDASQSSQVSVGAGSGILDFIKAFGVNESDNNSATGVTSRSGNLSSKVTVEIVDILENGNFKIQGNKEITVNDEQQRVNLTGVIRPEDITAENTVDSTYVANVKINYHGEGSVGDKQKPGIISRILNWLF</sequence>
<comment type="similarity">
    <text evidence="2 7">Belongs to the FlgH family.</text>
</comment>
<comment type="caution">
    <text evidence="8">The sequence shown here is derived from an EMBL/GenBank/DDBJ whole genome shotgun (WGS) entry which is preliminary data.</text>
</comment>
<keyword evidence="8" id="KW-0966">Cell projection</keyword>
<evidence type="ECO:0000256" key="5">
    <source>
        <dbReference type="ARBA" id="ARBA00023143"/>
    </source>
</evidence>
<evidence type="ECO:0000256" key="6">
    <source>
        <dbReference type="ARBA" id="ARBA00023237"/>
    </source>
</evidence>
<comment type="subunit">
    <text evidence="7">The basal body constitutes a major portion of the flagellar organelle and consists of four rings (L,P,S, and M) mounted on a central rod.</text>
</comment>
<gene>
    <name evidence="7" type="primary">flgH</name>
    <name evidence="8" type="ORF">C7959_10171</name>
</gene>
<evidence type="ECO:0000256" key="1">
    <source>
        <dbReference type="ARBA" id="ARBA00002591"/>
    </source>
</evidence>
<dbReference type="InterPro" id="IPR000527">
    <property type="entry name" value="Flag_Lring"/>
</dbReference>
<dbReference type="PRINTS" id="PR01008">
    <property type="entry name" value="FLGLRINGFLGH"/>
</dbReference>
<dbReference type="PANTHER" id="PTHR34933">
    <property type="entry name" value="FLAGELLAR L-RING PROTEIN"/>
    <property type="match status" value="1"/>
</dbReference>